<evidence type="ECO:0000313" key="3">
    <source>
        <dbReference type="Proteomes" id="UP000251513"/>
    </source>
</evidence>
<feature type="region of interest" description="Disordered" evidence="1">
    <location>
        <begin position="1"/>
        <end position="61"/>
    </location>
</feature>
<feature type="compositionally biased region" description="Basic and acidic residues" evidence="1">
    <location>
        <begin position="1"/>
        <end position="21"/>
    </location>
</feature>
<comment type="caution">
    <text evidence="2">The sequence shown here is derived from an EMBL/GenBank/DDBJ whole genome shotgun (WGS) entry which is preliminary data.</text>
</comment>
<evidence type="ECO:0000256" key="1">
    <source>
        <dbReference type="SAM" id="MobiDB-lite"/>
    </source>
</evidence>
<organism evidence="2 3">
    <name type="scientific">Xanthomonas campestris pv. malvacearum</name>
    <dbReference type="NCBI Taxonomy" id="86040"/>
    <lineage>
        <taxon>Bacteria</taxon>
        <taxon>Pseudomonadati</taxon>
        <taxon>Pseudomonadota</taxon>
        <taxon>Gammaproteobacteria</taxon>
        <taxon>Lysobacterales</taxon>
        <taxon>Lysobacteraceae</taxon>
        <taxon>Xanthomonas</taxon>
    </lineage>
</organism>
<accession>A0AA45BU58</accession>
<sequence>MEFSDKDLQERYEQRREEIKAGRSYVAQAERTKPAHGGPGRTAEQERDQEPRQPRNTDRSR</sequence>
<dbReference type="RefSeq" id="WP_033837725.1">
    <property type="nucleotide sequence ID" value="NZ_CP013005.1"/>
</dbReference>
<dbReference type="AlphaFoldDB" id="A0AA45BU58"/>
<gene>
    <name evidence="2" type="ORF">C7T86_23740</name>
</gene>
<name>A0AA45BU58_XANCM</name>
<feature type="compositionally biased region" description="Basic and acidic residues" evidence="1">
    <location>
        <begin position="43"/>
        <end position="61"/>
    </location>
</feature>
<evidence type="ECO:0000313" key="2">
    <source>
        <dbReference type="EMBL" id="PUE89507.1"/>
    </source>
</evidence>
<dbReference type="EMBL" id="PYJH01000107">
    <property type="protein sequence ID" value="PUE89507.1"/>
    <property type="molecule type" value="Genomic_DNA"/>
</dbReference>
<proteinExistence type="predicted"/>
<protein>
    <submittedName>
        <fullName evidence="2">Uncharacterized protein</fullName>
    </submittedName>
</protein>
<reference evidence="2 3" key="1">
    <citation type="submission" date="2018-03" db="EMBL/GenBank/DDBJ databases">
        <title>Sequencing of reference strains of Xanthomonas.</title>
        <authorList>
            <person name="Studholme D.J."/>
            <person name="Vicente J."/>
            <person name="Sarris P."/>
        </authorList>
    </citation>
    <scope>NUCLEOTIDE SEQUENCE [LARGE SCALE GENOMIC DNA]</scope>
    <source>
        <strain evidence="2 3">WHRI 5232</strain>
    </source>
</reference>
<dbReference type="Proteomes" id="UP000251513">
    <property type="component" value="Unassembled WGS sequence"/>
</dbReference>